<protein>
    <submittedName>
        <fullName evidence="5">MinD superfamily P-loop ATPase</fullName>
    </submittedName>
</protein>
<evidence type="ECO:0000256" key="3">
    <source>
        <dbReference type="ARBA" id="ARBA00023014"/>
    </source>
</evidence>
<dbReference type="Gene3D" id="3.30.70.20">
    <property type="match status" value="1"/>
</dbReference>
<dbReference type="Proteomes" id="UP000282654">
    <property type="component" value="Unassembled WGS sequence"/>
</dbReference>
<dbReference type="PANTHER" id="PTHR43063">
    <property type="entry name" value="4FE-4S CLUSTER CONTAINING PARA FAMILY ATPASE PROTEIN"/>
    <property type="match status" value="1"/>
</dbReference>
<evidence type="ECO:0000256" key="1">
    <source>
        <dbReference type="ARBA" id="ARBA00022723"/>
    </source>
</evidence>
<reference evidence="5 6" key="1">
    <citation type="submission" date="2018-11" db="EMBL/GenBank/DDBJ databases">
        <title>Genomic Encyclopedia of Type Strains, Phase IV (KMG-IV): sequencing the most valuable type-strain genomes for metagenomic binning, comparative biology and taxonomic classification.</title>
        <authorList>
            <person name="Goeker M."/>
        </authorList>
    </citation>
    <scope>NUCLEOTIDE SEQUENCE [LARGE SCALE GENOMIC DNA]</scope>
    <source>
        <strain evidence="5 6">DSM 102936</strain>
    </source>
</reference>
<dbReference type="InterPro" id="IPR017900">
    <property type="entry name" value="4Fe4S_Fe_S_CS"/>
</dbReference>
<dbReference type="GO" id="GO:0051536">
    <property type="term" value="F:iron-sulfur cluster binding"/>
    <property type="evidence" value="ECO:0007669"/>
    <property type="project" value="UniProtKB-KW"/>
</dbReference>
<dbReference type="InterPro" id="IPR002586">
    <property type="entry name" value="CobQ/CobB/MinD/ParA_Nub-bd_dom"/>
</dbReference>
<dbReference type="RefSeq" id="WP_123928178.1">
    <property type="nucleotide sequence ID" value="NZ_RKRE01000001.1"/>
</dbReference>
<keyword evidence="6" id="KW-1185">Reference proteome</keyword>
<keyword evidence="2" id="KW-0408">Iron</keyword>
<gene>
    <name evidence="5" type="ORF">EDD75_0756</name>
</gene>
<dbReference type="GO" id="GO:0046872">
    <property type="term" value="F:metal ion binding"/>
    <property type="evidence" value="ECO:0007669"/>
    <property type="project" value="UniProtKB-KW"/>
</dbReference>
<dbReference type="Pfam" id="PF00037">
    <property type="entry name" value="Fer4"/>
    <property type="match status" value="2"/>
</dbReference>
<dbReference type="OrthoDB" id="9778602at2"/>
<evidence type="ECO:0000313" key="5">
    <source>
        <dbReference type="EMBL" id="RPF49930.1"/>
    </source>
</evidence>
<feature type="domain" description="4Fe-4S ferredoxin-type" evidence="4">
    <location>
        <begin position="58"/>
        <end position="87"/>
    </location>
</feature>
<dbReference type="InterPro" id="IPR017896">
    <property type="entry name" value="4Fe4S_Fe-S-bd"/>
</dbReference>
<accession>A0A3N5B2Y0</accession>
<proteinExistence type="predicted"/>
<dbReference type="Pfam" id="PF01656">
    <property type="entry name" value="CbiA"/>
    <property type="match status" value="1"/>
</dbReference>
<dbReference type="PROSITE" id="PS51379">
    <property type="entry name" value="4FE4S_FER_2"/>
    <property type="match status" value="2"/>
</dbReference>
<keyword evidence="3" id="KW-0411">Iron-sulfur</keyword>
<dbReference type="PANTHER" id="PTHR43063:SF1">
    <property type="entry name" value="4FE-4S CLUSTER CONTAINING PARA FAMILY ATPASE PROTEIN"/>
    <property type="match status" value="1"/>
</dbReference>
<dbReference type="InterPro" id="IPR027417">
    <property type="entry name" value="P-loop_NTPase"/>
</dbReference>
<keyword evidence="1" id="KW-0479">Metal-binding</keyword>
<sequence>MIVAVLSGKGGTGKTTVAVNLALSIGEELCFLDCDVEEPNAHLLLHPKISKTTPVYLPVPVFQEGKCNSCGRCVEVCAYNALALIGDAVLVFAEMCHGCGGCTYFCPTGALTEGQREIGVITEGRAGKVIFGGGRLRVGEALVPPLIKNLRRREWGTAHTIIDCPPGASCPVVHAVRGVDFGLVVTEPTPFGRHDLEVVVAMLDLLGIAAGVVINKADLGDSGVRDFCRERGLPVLAEIPFDLEIARAGAAGTPFTERLPAWRDAFRALWREIGGIVGRARDRGAQR</sequence>
<evidence type="ECO:0000259" key="4">
    <source>
        <dbReference type="PROSITE" id="PS51379"/>
    </source>
</evidence>
<dbReference type="AlphaFoldDB" id="A0A3N5B2Y0"/>
<comment type="caution">
    <text evidence="5">The sequence shown here is derived from an EMBL/GenBank/DDBJ whole genome shotgun (WGS) entry which is preliminary data.</text>
</comment>
<feature type="domain" description="4Fe-4S ferredoxin-type" evidence="4">
    <location>
        <begin position="88"/>
        <end position="116"/>
    </location>
</feature>
<dbReference type="Gene3D" id="3.40.50.300">
    <property type="entry name" value="P-loop containing nucleotide triphosphate hydrolases"/>
    <property type="match status" value="2"/>
</dbReference>
<evidence type="ECO:0000256" key="2">
    <source>
        <dbReference type="ARBA" id="ARBA00023004"/>
    </source>
</evidence>
<dbReference type="EMBL" id="RKRE01000001">
    <property type="protein sequence ID" value="RPF49930.1"/>
    <property type="molecule type" value="Genomic_DNA"/>
</dbReference>
<evidence type="ECO:0000313" key="6">
    <source>
        <dbReference type="Proteomes" id="UP000282654"/>
    </source>
</evidence>
<dbReference type="SUPFAM" id="SSF52540">
    <property type="entry name" value="P-loop containing nucleoside triphosphate hydrolases"/>
    <property type="match status" value="1"/>
</dbReference>
<dbReference type="PROSITE" id="PS00198">
    <property type="entry name" value="4FE4S_FER_1"/>
    <property type="match status" value="1"/>
</dbReference>
<name>A0A3N5B2Y0_9THEO</name>
<organism evidence="5 6">
    <name type="scientific">Thermodesulfitimonas autotrophica</name>
    <dbReference type="NCBI Taxonomy" id="1894989"/>
    <lineage>
        <taxon>Bacteria</taxon>
        <taxon>Bacillati</taxon>
        <taxon>Bacillota</taxon>
        <taxon>Clostridia</taxon>
        <taxon>Thermoanaerobacterales</taxon>
        <taxon>Thermoanaerobacteraceae</taxon>
        <taxon>Thermodesulfitimonas</taxon>
    </lineage>
</organism>